<dbReference type="PRINTS" id="PR00773">
    <property type="entry name" value="GRPEPROTEIN"/>
</dbReference>
<evidence type="ECO:0000256" key="8">
    <source>
        <dbReference type="ARBA" id="ARBA00072274"/>
    </source>
</evidence>
<dbReference type="NCBIfam" id="NF010738">
    <property type="entry name" value="PRK14140.1"/>
    <property type="match status" value="1"/>
</dbReference>
<comment type="similarity">
    <text evidence="2 10 12">Belongs to the GrpE family.</text>
</comment>
<dbReference type="Gene3D" id="3.90.20.20">
    <property type="match status" value="1"/>
</dbReference>
<dbReference type="FunFam" id="2.30.22.10:FF:000001">
    <property type="entry name" value="Protein GrpE"/>
    <property type="match status" value="1"/>
</dbReference>
<evidence type="ECO:0000256" key="1">
    <source>
        <dbReference type="ARBA" id="ARBA00004496"/>
    </source>
</evidence>
<evidence type="ECO:0000256" key="4">
    <source>
        <dbReference type="ARBA" id="ARBA00022490"/>
    </source>
</evidence>
<feature type="region of interest" description="Disordered" evidence="13">
    <location>
        <begin position="1"/>
        <end position="64"/>
    </location>
</feature>
<dbReference type="GO" id="GO:0051082">
    <property type="term" value="F:unfolded protein binding"/>
    <property type="evidence" value="ECO:0007669"/>
    <property type="project" value="TreeGrafter"/>
</dbReference>
<evidence type="ECO:0000256" key="10">
    <source>
        <dbReference type="HAMAP-Rule" id="MF_01151"/>
    </source>
</evidence>
<dbReference type="Pfam" id="PF01025">
    <property type="entry name" value="GrpE"/>
    <property type="match status" value="1"/>
</dbReference>
<dbReference type="GO" id="GO:0005737">
    <property type="term" value="C:cytoplasm"/>
    <property type="evidence" value="ECO:0007669"/>
    <property type="project" value="UniProtKB-SubCell"/>
</dbReference>
<dbReference type="eggNOG" id="COG0576">
    <property type="taxonomic scope" value="Bacteria"/>
</dbReference>
<comment type="caution">
    <text evidence="14">The sequence shown here is derived from an EMBL/GenBank/DDBJ whole genome shotgun (WGS) entry which is preliminary data.</text>
</comment>
<dbReference type="InterPro" id="IPR009012">
    <property type="entry name" value="GrpE_head"/>
</dbReference>
<comment type="subcellular location">
    <subcellularLocation>
        <location evidence="1 10">Cytoplasm</location>
    </subcellularLocation>
</comment>
<evidence type="ECO:0000256" key="9">
    <source>
        <dbReference type="ARBA" id="ARBA00076414"/>
    </source>
</evidence>
<dbReference type="HAMAP" id="MF_01151">
    <property type="entry name" value="GrpE"/>
    <property type="match status" value="1"/>
</dbReference>
<organism evidence="14 15">
    <name type="scientific">Pediococcus acidilactici DSM 20284</name>
    <dbReference type="NCBI Taxonomy" id="862514"/>
    <lineage>
        <taxon>Bacteria</taxon>
        <taxon>Bacillati</taxon>
        <taxon>Bacillota</taxon>
        <taxon>Bacilli</taxon>
        <taxon>Lactobacillales</taxon>
        <taxon>Lactobacillaceae</taxon>
        <taxon>Pediococcus</taxon>
        <taxon>Pediococcus acidilactici group</taxon>
    </lineage>
</organism>
<keyword evidence="6 10" id="KW-0143">Chaperone</keyword>
<evidence type="ECO:0000256" key="12">
    <source>
        <dbReference type="RuleBase" id="RU004478"/>
    </source>
</evidence>
<evidence type="ECO:0000256" key="2">
    <source>
        <dbReference type="ARBA" id="ARBA00009054"/>
    </source>
</evidence>
<evidence type="ECO:0000256" key="3">
    <source>
        <dbReference type="ARBA" id="ARBA00011738"/>
    </source>
</evidence>
<feature type="compositionally biased region" description="Basic and acidic residues" evidence="13">
    <location>
        <begin position="1"/>
        <end position="54"/>
    </location>
</feature>
<dbReference type="CDD" id="cd00446">
    <property type="entry name" value="GrpE"/>
    <property type="match status" value="1"/>
</dbReference>
<evidence type="ECO:0000256" key="7">
    <source>
        <dbReference type="ARBA" id="ARBA00053401"/>
    </source>
</evidence>
<accession>E0NDG9</accession>
<dbReference type="PROSITE" id="PS01071">
    <property type="entry name" value="GRPE"/>
    <property type="match status" value="1"/>
</dbReference>
<evidence type="ECO:0000256" key="11">
    <source>
        <dbReference type="RuleBase" id="RU000639"/>
    </source>
</evidence>
<keyword evidence="4 10" id="KW-0963">Cytoplasm</keyword>
<dbReference type="SUPFAM" id="SSF58014">
    <property type="entry name" value="Coiled-coil domain of nucleotide exchange factor GrpE"/>
    <property type="match status" value="1"/>
</dbReference>
<dbReference type="PANTHER" id="PTHR21237:SF23">
    <property type="entry name" value="GRPE PROTEIN HOMOLOG, MITOCHONDRIAL"/>
    <property type="match status" value="1"/>
</dbReference>
<sequence>MTVRRIELAKEDEKAKSASTEAKVEEESKGADKQAKATAQDEKNNQKDSAKDSKQTTLGPAEIEKITAERDELSDKYIRAQAEIVNMRRRNEKEQASLLKYDGQKLAKAILPALDNLERALTVEAEHSEQLLKGVEMVQKDLLKALKENNIAEIEADGQKFDPNLHQAVQTVPADDDHPADTVVKVFQKGYILKDRVLRPAMVVVAQ</sequence>
<evidence type="ECO:0000256" key="5">
    <source>
        <dbReference type="ARBA" id="ARBA00023016"/>
    </source>
</evidence>
<dbReference type="AlphaFoldDB" id="E0NDG9"/>
<dbReference type="SUPFAM" id="SSF51064">
    <property type="entry name" value="Head domain of nucleotide exchange factor GrpE"/>
    <property type="match status" value="1"/>
</dbReference>
<comment type="subunit">
    <text evidence="3 10">Homodimer.</text>
</comment>
<gene>
    <name evidence="10 14" type="primary">grpE</name>
    <name evidence="14" type="ORF">HMPREF0623_0341</name>
</gene>
<dbReference type="HOGENOM" id="CLU_057217_6_3_9"/>
<evidence type="ECO:0000313" key="15">
    <source>
        <dbReference type="Proteomes" id="UP000004470"/>
    </source>
</evidence>
<dbReference type="PANTHER" id="PTHR21237">
    <property type="entry name" value="GRPE PROTEIN"/>
    <property type="match status" value="1"/>
</dbReference>
<dbReference type="Gene3D" id="2.30.22.10">
    <property type="entry name" value="Head domain of nucleotide exchange factor GrpE"/>
    <property type="match status" value="1"/>
</dbReference>
<dbReference type="NCBIfam" id="NF010753">
    <property type="entry name" value="PRK14156.1"/>
    <property type="match status" value="1"/>
</dbReference>
<dbReference type="GO" id="GO:0042803">
    <property type="term" value="F:protein homodimerization activity"/>
    <property type="evidence" value="ECO:0007669"/>
    <property type="project" value="InterPro"/>
</dbReference>
<dbReference type="RefSeq" id="WP_004165818.1">
    <property type="nucleotide sequence ID" value="NZ_GL397067.1"/>
</dbReference>
<evidence type="ECO:0000313" key="14">
    <source>
        <dbReference type="EMBL" id="EFL96290.1"/>
    </source>
</evidence>
<dbReference type="EMBL" id="AEEG01000002">
    <property type="protein sequence ID" value="EFL96290.1"/>
    <property type="molecule type" value="Genomic_DNA"/>
</dbReference>
<protein>
    <recommendedName>
        <fullName evidence="8 10">Protein GrpE</fullName>
    </recommendedName>
    <alternativeName>
        <fullName evidence="9 10">HSP-70 cofactor</fullName>
    </alternativeName>
</protein>
<dbReference type="GO" id="GO:0000774">
    <property type="term" value="F:adenyl-nucleotide exchange factor activity"/>
    <property type="evidence" value="ECO:0007669"/>
    <property type="project" value="InterPro"/>
</dbReference>
<dbReference type="NCBIfam" id="NF010759">
    <property type="entry name" value="PRK14162.1"/>
    <property type="match status" value="1"/>
</dbReference>
<reference evidence="14" key="1">
    <citation type="submission" date="2010-07" db="EMBL/GenBank/DDBJ databases">
        <authorList>
            <person name="Muzny D."/>
            <person name="Qin X."/>
            <person name="Deng J."/>
            <person name="Jiang H."/>
            <person name="Liu Y."/>
            <person name="Qu J."/>
            <person name="Song X.-Z."/>
            <person name="Zhang L."/>
            <person name="Thornton R."/>
            <person name="Coyle M."/>
            <person name="Francisco L."/>
            <person name="Jackson L."/>
            <person name="Javaid M."/>
            <person name="Korchina V."/>
            <person name="Kovar C."/>
            <person name="Mata R."/>
            <person name="Mathew T."/>
            <person name="Ngo R."/>
            <person name="Nguyen L."/>
            <person name="Nguyen N."/>
            <person name="Okwuonu G."/>
            <person name="Ongeri F."/>
            <person name="Pham C."/>
            <person name="Simmons D."/>
            <person name="Wilczek-Boney K."/>
            <person name="Hale W."/>
            <person name="Jakkamsetti A."/>
            <person name="Pham P."/>
            <person name="Ruth R."/>
            <person name="San Lucas F."/>
            <person name="Warren J."/>
            <person name="Zhang J."/>
            <person name="Zhao Z."/>
            <person name="Zhou C."/>
            <person name="Zhu D."/>
            <person name="Lee S."/>
            <person name="Bess C."/>
            <person name="Blankenburg K."/>
            <person name="Forbes L."/>
            <person name="Fu Q."/>
            <person name="Gubbala S."/>
            <person name="Hirani K."/>
            <person name="Jayaseelan J.C."/>
            <person name="Lara F."/>
            <person name="Munidasa M."/>
            <person name="Palculict T."/>
            <person name="Patil S."/>
            <person name="Pu L.-L."/>
            <person name="Saada N."/>
            <person name="Tang L."/>
            <person name="Weissenberger G."/>
            <person name="Zhu Y."/>
            <person name="Hemphill L."/>
            <person name="Shang Y."/>
            <person name="Youmans B."/>
            <person name="Ayvaz T."/>
            <person name="Ross M."/>
            <person name="Santibanez J."/>
            <person name="Aqrawi P."/>
            <person name="Gross S."/>
            <person name="Joshi V."/>
            <person name="Fowler G."/>
            <person name="Nazareth L."/>
            <person name="Reid J."/>
            <person name="Worley K."/>
            <person name="Petrosino J."/>
            <person name="Highlander S."/>
            <person name="Gibbs R."/>
        </authorList>
    </citation>
    <scope>NUCLEOTIDE SEQUENCE [LARGE SCALE GENOMIC DNA]</scope>
    <source>
        <strain evidence="14">DSM 20284</strain>
    </source>
</reference>
<name>E0NDG9_PEDAC</name>
<proteinExistence type="inferred from homology"/>
<dbReference type="GO" id="GO:0006457">
    <property type="term" value="P:protein folding"/>
    <property type="evidence" value="ECO:0007669"/>
    <property type="project" value="InterPro"/>
</dbReference>
<dbReference type="GO" id="GO:0051087">
    <property type="term" value="F:protein-folding chaperone binding"/>
    <property type="evidence" value="ECO:0007669"/>
    <property type="project" value="InterPro"/>
</dbReference>
<keyword evidence="5 10" id="KW-0346">Stress response</keyword>
<evidence type="ECO:0000256" key="13">
    <source>
        <dbReference type="SAM" id="MobiDB-lite"/>
    </source>
</evidence>
<keyword evidence="15" id="KW-1185">Reference proteome</keyword>
<evidence type="ECO:0000256" key="6">
    <source>
        <dbReference type="ARBA" id="ARBA00023186"/>
    </source>
</evidence>
<dbReference type="Proteomes" id="UP000004470">
    <property type="component" value="Unassembled WGS sequence"/>
</dbReference>
<comment type="function">
    <text evidence="7 10 11">Participates actively in the response to hyperosmotic and heat shock by preventing the aggregation of stress-denatured proteins, in association with DnaK and GrpE. It is the nucleotide exchange factor for DnaK and may function as a thermosensor. Unfolded proteins bind initially to DnaJ; upon interaction with the DnaJ-bound protein, DnaK hydrolyzes its bound ATP, resulting in the formation of a stable complex. GrpE releases ADP from DnaK; ATP binding to DnaK triggers the release of the substrate protein, thus completing the reaction cycle. Several rounds of ATP-dependent interactions between DnaJ, DnaK and GrpE are required for fully efficient folding.</text>
</comment>
<dbReference type="InterPro" id="IPR000740">
    <property type="entry name" value="GrpE"/>
</dbReference>
<dbReference type="InterPro" id="IPR013805">
    <property type="entry name" value="GrpE_CC"/>
</dbReference>